<sequence length="156" mass="17815">MMNEIFSHIHPIVVHFPIVIITLTAIYDLFFAVVRRKSSPNGHWFWLLAFLSAWIAVGTGPGHDARGNTNIFHYHKLLAAITTWATFFMVVFRFTFVFRKREIIKQWLIIGSILSIICAVGILSVGYFGGKMVYDQGIGVKIHGKYVNPPKQDVRH</sequence>
<proteinExistence type="predicted"/>
<feature type="domain" description="DUF2231" evidence="1">
    <location>
        <begin position="9"/>
        <end position="141"/>
    </location>
</feature>
<evidence type="ECO:0000313" key="2">
    <source>
        <dbReference type="EMBL" id="KHD84932.1"/>
    </source>
</evidence>
<evidence type="ECO:0000313" key="3">
    <source>
        <dbReference type="Proteomes" id="UP000030588"/>
    </source>
</evidence>
<evidence type="ECO:0000259" key="1">
    <source>
        <dbReference type="Pfam" id="PF09990"/>
    </source>
</evidence>
<dbReference type="InterPro" id="IPR019251">
    <property type="entry name" value="DUF2231_TM"/>
</dbReference>
<dbReference type="OrthoDB" id="8080622at2"/>
<dbReference type="Pfam" id="PF09990">
    <property type="entry name" value="DUF2231"/>
    <property type="match status" value="1"/>
</dbReference>
<comment type="caution">
    <text evidence="2">The sequence shown here is derived from an EMBL/GenBank/DDBJ whole genome shotgun (WGS) entry which is preliminary data.</text>
</comment>
<accession>A0A0A6XXU3</accession>
<dbReference type="AlphaFoldDB" id="A0A0A6XXU3"/>
<protein>
    <recommendedName>
        <fullName evidence="1">DUF2231 domain-containing protein</fullName>
    </recommendedName>
</protein>
<organism evidence="2 3">
    <name type="scientific">Heyndrickxia ginsengihumi</name>
    <dbReference type="NCBI Taxonomy" id="363870"/>
    <lineage>
        <taxon>Bacteria</taxon>
        <taxon>Bacillati</taxon>
        <taxon>Bacillota</taxon>
        <taxon>Bacilli</taxon>
        <taxon>Bacillales</taxon>
        <taxon>Bacillaceae</taxon>
        <taxon>Heyndrickxia</taxon>
    </lineage>
</organism>
<dbReference type="Proteomes" id="UP000030588">
    <property type="component" value="Unassembled WGS sequence"/>
</dbReference>
<reference evidence="2 3" key="1">
    <citation type="submission" date="2014-10" db="EMBL/GenBank/DDBJ databases">
        <title>Draft genome of phytase producing Bacillus ginsengihumi strain M2.11.</title>
        <authorList>
            <person name="Toymentseva A."/>
            <person name="Boulygina E.A."/>
            <person name="Kazakov S.V."/>
            <person name="Kayumov I."/>
            <person name="Suleimanova A.D."/>
            <person name="Mardanova A.M."/>
            <person name="Maria S.N."/>
            <person name="Sergey M.Y."/>
            <person name="Sharipova M.R."/>
        </authorList>
    </citation>
    <scope>NUCLEOTIDE SEQUENCE [LARGE SCALE GENOMIC DNA]</scope>
    <source>
        <strain evidence="2 3">M2.11</strain>
    </source>
</reference>
<name>A0A0A6XXU3_9BACI</name>
<dbReference type="EMBL" id="JRUN01000037">
    <property type="protein sequence ID" value="KHD84932.1"/>
    <property type="molecule type" value="Genomic_DNA"/>
</dbReference>
<gene>
    <name evidence="2" type="ORF">NG54_12380</name>
</gene>